<dbReference type="InterPro" id="IPR000873">
    <property type="entry name" value="AMP-dep_synth/lig_dom"/>
</dbReference>
<feature type="binding site" evidence="5">
    <location>
        <position position="489"/>
    </location>
    <ligand>
        <name>AMP</name>
        <dbReference type="ChEBI" id="CHEBI:456215"/>
    </ligand>
</feature>
<dbReference type="InterPro" id="IPR020845">
    <property type="entry name" value="AMP-binding_CS"/>
</dbReference>
<feature type="domain" description="Carrier" evidence="7">
    <location>
        <begin position="651"/>
        <end position="726"/>
    </location>
</feature>
<gene>
    <name evidence="5" type="primary">car</name>
    <name evidence="8" type="ORF">DVK44_34115</name>
</gene>
<evidence type="ECO:0000256" key="4">
    <source>
        <dbReference type="ARBA" id="ARBA00022840"/>
    </source>
</evidence>
<dbReference type="SMART" id="SM00823">
    <property type="entry name" value="PKS_PP"/>
    <property type="match status" value="1"/>
</dbReference>
<name>A0A345I2A9_9ACTN</name>
<feature type="binding site" evidence="5">
    <location>
        <position position="821"/>
    </location>
    <ligand>
        <name>NADP(+)</name>
        <dbReference type="ChEBI" id="CHEBI:58349"/>
    </ligand>
</feature>
<dbReference type="PANTHER" id="PTHR43272:SF33">
    <property type="entry name" value="AMP-BINDING DOMAIN-CONTAINING PROTEIN-RELATED"/>
    <property type="match status" value="1"/>
</dbReference>
<dbReference type="HAMAP" id="MF_02247">
    <property type="entry name" value="Carbox_acid_reduct"/>
    <property type="match status" value="1"/>
</dbReference>
<feature type="binding site" evidence="5">
    <location>
        <position position="298"/>
    </location>
    <ligand>
        <name>AMP</name>
        <dbReference type="ChEBI" id="CHEBI:456215"/>
    </ligand>
</feature>
<dbReference type="OrthoDB" id="2472181at2"/>
<dbReference type="GO" id="GO:0004467">
    <property type="term" value="F:long-chain fatty acid-CoA ligase activity"/>
    <property type="evidence" value="ECO:0007669"/>
    <property type="project" value="TreeGrafter"/>
</dbReference>
<dbReference type="SUPFAM" id="SSF56801">
    <property type="entry name" value="Acetyl-CoA synthetase-like"/>
    <property type="match status" value="1"/>
</dbReference>
<dbReference type="EMBL" id="CP031194">
    <property type="protein sequence ID" value="AXG83083.1"/>
    <property type="molecule type" value="Genomic_DNA"/>
</dbReference>
<dbReference type="GO" id="GO:0016020">
    <property type="term" value="C:membrane"/>
    <property type="evidence" value="ECO:0007669"/>
    <property type="project" value="TreeGrafter"/>
</dbReference>
<dbReference type="PANTHER" id="PTHR43272">
    <property type="entry name" value="LONG-CHAIN-FATTY-ACID--COA LIGASE"/>
    <property type="match status" value="1"/>
</dbReference>
<keyword evidence="5" id="KW-0560">Oxidoreductase</keyword>
<keyword evidence="5" id="KW-0521">NADP</keyword>
<feature type="binding site" evidence="5">
    <location>
        <begin position="501"/>
        <end position="504"/>
    </location>
    <ligand>
        <name>AMP</name>
        <dbReference type="ChEBI" id="CHEBI:456215"/>
    </ligand>
</feature>
<dbReference type="NCBIfam" id="NF041592">
    <property type="entry name" value="carboxyl_red"/>
    <property type="match status" value="1"/>
</dbReference>
<accession>A0A345I2A9</accession>
<dbReference type="GO" id="GO:0017000">
    <property type="term" value="P:antibiotic biosynthetic process"/>
    <property type="evidence" value="ECO:0007669"/>
    <property type="project" value="UniProtKB-ARBA"/>
</dbReference>
<dbReference type="Gene3D" id="3.40.50.720">
    <property type="entry name" value="NAD(P)-binding Rossmann-like Domain"/>
    <property type="match status" value="1"/>
</dbReference>
<feature type="binding site" evidence="5">
    <location>
        <position position="390"/>
    </location>
    <ligand>
        <name>AMP</name>
        <dbReference type="ChEBI" id="CHEBI:456215"/>
    </ligand>
</feature>
<comment type="catalytic activity">
    <reaction evidence="5">
        <text>a carboxylate + ATP + NADPH + H(+) = an aldehyde + AMP + diphosphate + NADP(+)</text>
        <dbReference type="Rhea" id="RHEA:50916"/>
        <dbReference type="ChEBI" id="CHEBI:15378"/>
        <dbReference type="ChEBI" id="CHEBI:17478"/>
        <dbReference type="ChEBI" id="CHEBI:29067"/>
        <dbReference type="ChEBI" id="CHEBI:30616"/>
        <dbReference type="ChEBI" id="CHEBI:33019"/>
        <dbReference type="ChEBI" id="CHEBI:57783"/>
        <dbReference type="ChEBI" id="CHEBI:58349"/>
        <dbReference type="ChEBI" id="CHEBI:456215"/>
    </reaction>
</comment>
<dbReference type="CDD" id="cd05235">
    <property type="entry name" value="SDR_e1"/>
    <property type="match status" value="1"/>
</dbReference>
<dbReference type="EC" id="1.2.1.-" evidence="5"/>
<dbReference type="InterPro" id="IPR009081">
    <property type="entry name" value="PP-bd_ACP"/>
</dbReference>
<dbReference type="Gene3D" id="3.40.50.12780">
    <property type="entry name" value="N-terminal domain of ligase-like"/>
    <property type="match status" value="1"/>
</dbReference>
<dbReference type="GO" id="GO:0005524">
    <property type="term" value="F:ATP binding"/>
    <property type="evidence" value="ECO:0007669"/>
    <property type="project" value="UniProtKB-UniRule"/>
</dbReference>
<dbReference type="AlphaFoldDB" id="A0A345I2A9"/>
<dbReference type="Pfam" id="PF00550">
    <property type="entry name" value="PP-binding"/>
    <property type="match status" value="1"/>
</dbReference>
<dbReference type="RefSeq" id="WP_114665618.1">
    <property type="nucleotide sequence ID" value="NZ_CP031194.1"/>
</dbReference>
<keyword evidence="4 5" id="KW-0067">ATP-binding</keyword>
<proteinExistence type="inferred from homology"/>
<keyword evidence="3 5" id="KW-0547">Nucleotide-binding</keyword>
<feature type="binding site" evidence="5">
    <location>
        <position position="811"/>
    </location>
    <ligand>
        <name>NADP(+)</name>
        <dbReference type="ChEBI" id="CHEBI:58349"/>
    </ligand>
</feature>
<dbReference type="Proteomes" id="UP000253868">
    <property type="component" value="Chromosome"/>
</dbReference>
<dbReference type="Pfam" id="PF00501">
    <property type="entry name" value="AMP-binding"/>
    <property type="match status" value="1"/>
</dbReference>
<dbReference type="SUPFAM" id="SSF51735">
    <property type="entry name" value="NAD(P)-binding Rossmann-fold domains"/>
    <property type="match status" value="1"/>
</dbReference>
<comment type="function">
    <text evidence="5">Catalyzes the ATP- and NADPH-dependent reduction of carboxylic acids to the corresponding aldehydes.</text>
</comment>
<feature type="modified residue" description="O-(pantetheine 4'-phosphoryl)serine" evidence="5">
    <location>
        <position position="685"/>
    </location>
</feature>
<evidence type="ECO:0000256" key="2">
    <source>
        <dbReference type="ARBA" id="ARBA00022553"/>
    </source>
</evidence>
<dbReference type="KEGG" id="spad:DVK44_34115"/>
<dbReference type="InterPro" id="IPR010080">
    <property type="entry name" value="Thioester_reductase-like_dom"/>
</dbReference>
<keyword evidence="9" id="KW-1185">Reference proteome</keyword>
<dbReference type="PROSITE" id="PS50075">
    <property type="entry name" value="CARRIER"/>
    <property type="match status" value="1"/>
</dbReference>
<comment type="cofactor">
    <cofactor evidence="5">
        <name>pantetheine 4'-phosphate</name>
        <dbReference type="ChEBI" id="CHEBI:47942"/>
    </cofactor>
    <text evidence="5">Binds 1 phosphopantetheine covalently.</text>
</comment>
<feature type="compositionally biased region" description="Basic and acidic residues" evidence="6">
    <location>
        <begin position="8"/>
        <end position="23"/>
    </location>
</feature>
<evidence type="ECO:0000256" key="6">
    <source>
        <dbReference type="SAM" id="MobiDB-lite"/>
    </source>
</evidence>
<evidence type="ECO:0000256" key="5">
    <source>
        <dbReference type="HAMAP-Rule" id="MF_02247"/>
    </source>
</evidence>
<feature type="binding site" evidence="5">
    <location>
        <position position="917"/>
    </location>
    <ligand>
        <name>NADP(+)</name>
        <dbReference type="ChEBI" id="CHEBI:58349"/>
    </ligand>
</feature>
<sequence>MAGKHNGTHNENHNGTHDGKHEPTGPAPGRGLADVLASVDPGEALAEVMAAIFENHGDRPALGERAVCPTTGRLLPRFDTVTYRELWARVRAVASLWHHAPEYALSPGDRLGTLGFTGIDYATLDLACIHAGVVPVPLQSSAPLSRLRPVVAETEPRVLAASSEYLATAVDLALETPSIQRLIVFDHRPGTTDHRPGTTGRHDALAAARRRLDEAGSPVVLDTLSDMIERGGRLPPAPLFTAGPGEDPLSLLIYTSGSTGAPKGAMYTQRLVGTAWYGFSYGPADTPPVSVLYMPHSHLAGRYALMGSLVKGGVGHFTARSDLSTLFEDIALVRPTELTMVPRICDMLFERYRGEVDRRAGEPGDIGAAVREDLRENVLGGRVAKAFVGTAPLSAETASFVESCLGCHLYTGYGSTEAGGVLLDTVVQRPPVTDYKLVDVPQLGYYGTDVPYPRGELLLKSETLVPGYYKRPELTAALFDEDGYYRTGDVFAELGPDRLVYVDRTKDTLKLSQGEFVAVSRLETVFLGSPLVRQIYVYGNSERAYLLAVVVPTPDATAACGDDPARLKPLIAASLRHLAKEAGLSPYEIPRDFLIETEPFSTGNGLYTESHKLPRVRLKERYGDALERRYDELAGRQDRQLHALRRTGPGRPVAETVGRAAQALLGLPAADLSTDAHFTDLGGDSLSALAFSRLLQEIFHTDVPVAVIISPANDLARVAEHIETQRHTATERATFATVHGAHSTEVRAADLTLDKFLDTATLVGAPALPRPDGPPRTVLLTGANGYLGRFLCLEWLGRLAATGGRLICLVRGGDTDAATARLEESFGKGDDELLRRYRELAEGTLDVRAGDLGEPRLGLTEAAWDELARTVDMIVHPAALVNHVLPYSQLFGPNVAGTAEVIRLALTARLKPVTYVSTVAVHLGTGAAAPDEDADIRGISPVRTVDQGYASGYATSKWAGEVLLREAHERCGLPVAVFRSNNVLAHSGWHGQLNVPDVFTRLLLSVLATGLAPGSFYRGKGARAHYDGLPADFTAEAITSLGARATTGHRTFNVVNPHDDGISLDTFVDWLIEAGHPVRRIDGYDAWLTRFTVALRALPERQRRLSLLPLLHAFARPEEEVSGSALPAERFRAAVRARETGSGEDIPRLSAALIRKYVTDLRQLGLLL</sequence>
<feature type="binding site" evidence="5">
    <location>
        <begin position="784"/>
        <end position="787"/>
    </location>
    <ligand>
        <name>NADP(+)</name>
        <dbReference type="ChEBI" id="CHEBI:58349"/>
    </ligand>
</feature>
<dbReference type="InterPro" id="IPR020806">
    <property type="entry name" value="PKS_PP-bd"/>
</dbReference>
<comment type="domain">
    <text evidence="5">The N-terminal domain likely catalyzes substrate activation by formation of an initial acyl-AMP intermediate, the central region contains the phosphopantetheine attachment site, and the C-terminal domain catalyzes the reduction by NADPH of the intermediate thioester formed from the attack of the phosphopantetheine thiol at the carbonyl carbon of acyl-AMP.</text>
</comment>
<dbReference type="GO" id="GO:0031177">
    <property type="term" value="F:phosphopantetheine binding"/>
    <property type="evidence" value="ECO:0007669"/>
    <property type="project" value="UniProtKB-UniRule"/>
</dbReference>
<comment type="caution">
    <text evidence="5">Lacks conserved residue(s) required for the propagation of feature annotation.</text>
</comment>
<feature type="binding site" evidence="5">
    <location>
        <position position="416"/>
    </location>
    <ligand>
        <name>AMP</name>
        <dbReference type="ChEBI" id="CHEBI:456215"/>
    </ligand>
</feature>
<dbReference type="InterPro" id="IPR036736">
    <property type="entry name" value="ACP-like_sf"/>
</dbReference>
<feature type="binding site" evidence="5">
    <location>
        <position position="612"/>
    </location>
    <ligand>
        <name>AMP</name>
        <dbReference type="ChEBI" id="CHEBI:456215"/>
    </ligand>
</feature>
<evidence type="ECO:0000259" key="7">
    <source>
        <dbReference type="PROSITE" id="PS50075"/>
    </source>
</evidence>
<feature type="binding site" evidence="5">
    <location>
        <position position="980"/>
    </location>
    <ligand>
        <name>NADP(+)</name>
        <dbReference type="ChEBI" id="CHEBI:58349"/>
    </ligand>
</feature>
<feature type="region of interest" description="Disordered" evidence="6">
    <location>
        <begin position="1"/>
        <end position="32"/>
    </location>
</feature>
<organism evidence="8 9">
    <name type="scientific">Streptomyces paludis</name>
    <dbReference type="NCBI Taxonomy" id="2282738"/>
    <lineage>
        <taxon>Bacteria</taxon>
        <taxon>Bacillati</taxon>
        <taxon>Actinomycetota</taxon>
        <taxon>Actinomycetes</taxon>
        <taxon>Kitasatosporales</taxon>
        <taxon>Streptomycetaceae</taxon>
        <taxon>Streptomyces</taxon>
    </lineage>
</organism>
<dbReference type="GO" id="GO:0050661">
    <property type="term" value="F:NADP binding"/>
    <property type="evidence" value="ECO:0007669"/>
    <property type="project" value="UniProtKB-UniRule"/>
</dbReference>
<dbReference type="InterPro" id="IPR013120">
    <property type="entry name" value="FAR_NAD-bd"/>
</dbReference>
<dbReference type="InterPro" id="IPR042099">
    <property type="entry name" value="ANL_N_sf"/>
</dbReference>
<evidence type="ECO:0000313" key="9">
    <source>
        <dbReference type="Proteomes" id="UP000253868"/>
    </source>
</evidence>
<evidence type="ECO:0000313" key="8">
    <source>
        <dbReference type="EMBL" id="AXG83083.1"/>
    </source>
</evidence>
<dbReference type="NCBIfam" id="TIGR01746">
    <property type="entry name" value="Thioester-redct"/>
    <property type="match status" value="1"/>
</dbReference>
<protein>
    <recommendedName>
        <fullName evidence="5">Carboxylic acid reductase</fullName>
        <shortName evidence="5">CAR</shortName>
        <ecNumber evidence="5">1.2.1.-</ecNumber>
    </recommendedName>
    <alternativeName>
        <fullName evidence="5">ATP/NADPH-dependent carboxylic acid reductase</fullName>
    </alternativeName>
</protein>
<dbReference type="InterPro" id="IPR036291">
    <property type="entry name" value="NAD(P)-bd_dom_sf"/>
</dbReference>
<reference evidence="9" key="1">
    <citation type="submission" date="2018-07" db="EMBL/GenBank/DDBJ databases">
        <authorList>
            <person name="Zhao J."/>
        </authorList>
    </citation>
    <scope>NUCLEOTIDE SEQUENCE [LARGE SCALE GENOMIC DNA]</scope>
    <source>
        <strain evidence="9">GSSD-12</strain>
    </source>
</reference>
<dbReference type="Pfam" id="PF07993">
    <property type="entry name" value="NAD_binding_4"/>
    <property type="match status" value="1"/>
</dbReference>
<dbReference type="GO" id="GO:0016620">
    <property type="term" value="F:oxidoreductase activity, acting on the aldehyde or oxo group of donors, NAD or NADP as acceptor"/>
    <property type="evidence" value="ECO:0007669"/>
    <property type="project" value="UniProtKB-UniRule"/>
</dbReference>
<feature type="binding site" evidence="5">
    <location>
        <position position="510"/>
    </location>
    <ligand>
        <name>AMP</name>
        <dbReference type="ChEBI" id="CHEBI:456215"/>
    </ligand>
</feature>
<comment type="similarity">
    <text evidence="5">Belongs to the ATP-dependent AMP-binding enzyme family. Carboxylic acid reductase subfamily.</text>
</comment>
<keyword evidence="2 5" id="KW-0597">Phosphoprotein</keyword>
<feature type="binding site" evidence="5">
    <location>
        <position position="953"/>
    </location>
    <ligand>
        <name>NADP(+)</name>
        <dbReference type="ChEBI" id="CHEBI:58349"/>
    </ligand>
</feature>
<keyword evidence="1 5" id="KW-0596">Phosphopantetheine</keyword>
<evidence type="ECO:0000256" key="3">
    <source>
        <dbReference type="ARBA" id="ARBA00022741"/>
    </source>
</evidence>
<dbReference type="PROSITE" id="PS00455">
    <property type="entry name" value="AMP_BINDING"/>
    <property type="match status" value="1"/>
</dbReference>
<feature type="binding site" evidence="5">
    <location>
        <begin position="877"/>
        <end position="879"/>
    </location>
    <ligand>
        <name>NADP(+)</name>
        <dbReference type="ChEBI" id="CHEBI:58349"/>
    </ligand>
</feature>
<dbReference type="InterPro" id="IPR046407">
    <property type="entry name" value="CAR"/>
</dbReference>
<dbReference type="Gene3D" id="1.10.1200.10">
    <property type="entry name" value="ACP-like"/>
    <property type="match status" value="1"/>
</dbReference>
<evidence type="ECO:0000256" key="1">
    <source>
        <dbReference type="ARBA" id="ARBA00022450"/>
    </source>
</evidence>
<feature type="binding site" evidence="5">
    <location>
        <position position="957"/>
    </location>
    <ligand>
        <name>NADP(+)</name>
        <dbReference type="ChEBI" id="CHEBI:58349"/>
    </ligand>
</feature>
<dbReference type="SUPFAM" id="SSF47336">
    <property type="entry name" value="ACP-like"/>
    <property type="match status" value="1"/>
</dbReference>